<dbReference type="PROSITE" id="PS51186">
    <property type="entry name" value="GNAT"/>
    <property type="match status" value="1"/>
</dbReference>
<dbReference type="InterPro" id="IPR006464">
    <property type="entry name" value="AcTrfase_RimI/Ard1"/>
</dbReference>
<feature type="domain" description="N-acetyltransferase" evidence="6">
    <location>
        <begin position="1"/>
        <end position="144"/>
    </location>
</feature>
<dbReference type="PANTHER" id="PTHR43420">
    <property type="entry name" value="ACETYLTRANSFERASE"/>
    <property type="match status" value="1"/>
</dbReference>
<dbReference type="RefSeq" id="WP_013271348.1">
    <property type="nucleotide sequence ID" value="NC_014376.1"/>
</dbReference>
<dbReference type="GO" id="GO:0008999">
    <property type="term" value="F:protein-N-terminal-alanine acetyltransferase activity"/>
    <property type="evidence" value="ECO:0007669"/>
    <property type="project" value="UniProtKB-EC"/>
</dbReference>
<dbReference type="KEGG" id="csh:Closa_0625"/>
<evidence type="ECO:0000259" key="6">
    <source>
        <dbReference type="PROSITE" id="PS51186"/>
    </source>
</evidence>
<gene>
    <name evidence="7" type="ordered locus">Closa_0625</name>
</gene>
<evidence type="ECO:0000256" key="4">
    <source>
        <dbReference type="ARBA" id="ARBA00023315"/>
    </source>
</evidence>
<keyword evidence="4" id="KW-0012">Acyltransferase</keyword>
<dbReference type="PaxDb" id="610130-Closa_0625"/>
<evidence type="ECO:0000256" key="2">
    <source>
        <dbReference type="ARBA" id="ARBA00022490"/>
    </source>
</evidence>
<dbReference type="Pfam" id="PF00583">
    <property type="entry name" value="Acetyltransf_1"/>
    <property type="match status" value="1"/>
</dbReference>
<dbReference type="NCBIfam" id="TIGR01575">
    <property type="entry name" value="rimI"/>
    <property type="match status" value="1"/>
</dbReference>
<dbReference type="GO" id="GO:0005737">
    <property type="term" value="C:cytoplasm"/>
    <property type="evidence" value="ECO:0007669"/>
    <property type="project" value="UniProtKB-SubCell"/>
</dbReference>
<evidence type="ECO:0000313" key="8">
    <source>
        <dbReference type="Proteomes" id="UP000001662"/>
    </source>
</evidence>
<protein>
    <recommendedName>
        <fullName evidence="5">[Ribosomal protein bS18]-alanine N-acetyltransferase</fullName>
        <ecNumber evidence="5">2.3.1.266</ecNumber>
    </recommendedName>
</protein>
<dbReference type="eggNOG" id="COG0456">
    <property type="taxonomic scope" value="Bacteria"/>
</dbReference>
<dbReference type="EC" id="2.3.1.266" evidence="5"/>
<comment type="catalytic activity">
    <reaction evidence="5">
        <text>N-terminal L-alanyl-[ribosomal protein bS18] + acetyl-CoA = N-terminal N(alpha)-acetyl-L-alanyl-[ribosomal protein bS18] + CoA + H(+)</text>
        <dbReference type="Rhea" id="RHEA:43756"/>
        <dbReference type="Rhea" id="RHEA-COMP:10676"/>
        <dbReference type="Rhea" id="RHEA-COMP:10677"/>
        <dbReference type="ChEBI" id="CHEBI:15378"/>
        <dbReference type="ChEBI" id="CHEBI:57287"/>
        <dbReference type="ChEBI" id="CHEBI:57288"/>
        <dbReference type="ChEBI" id="CHEBI:64718"/>
        <dbReference type="ChEBI" id="CHEBI:83683"/>
        <dbReference type="EC" id="2.3.1.266"/>
    </reaction>
</comment>
<dbReference type="Proteomes" id="UP000001662">
    <property type="component" value="Chromosome"/>
</dbReference>
<reference evidence="7" key="1">
    <citation type="submission" date="2010-07" db="EMBL/GenBank/DDBJ databases">
        <title>Complete sequence of Clostridium saccharolyticum WM1.</title>
        <authorList>
            <consortium name="US DOE Joint Genome Institute"/>
            <person name="Lucas S."/>
            <person name="Copeland A."/>
            <person name="Lapidus A."/>
            <person name="Cheng J.-F."/>
            <person name="Bruce D."/>
            <person name="Goodwin L."/>
            <person name="Pitluck S."/>
            <person name="Chertkov O."/>
            <person name="Detter J.C."/>
            <person name="Han C."/>
            <person name="Tapia R."/>
            <person name="Land M."/>
            <person name="Hauser L."/>
            <person name="Chang Y.-J."/>
            <person name="Jeffries C."/>
            <person name="Kyrpides N."/>
            <person name="Ivanova N."/>
            <person name="Mikhailova N."/>
            <person name="Mouttaki H."/>
            <person name="Lin L."/>
            <person name="Zhou J."/>
            <person name="Hemme C.L."/>
            <person name="Woyke T."/>
        </authorList>
    </citation>
    <scope>NUCLEOTIDE SEQUENCE [LARGE SCALE GENOMIC DNA]</scope>
    <source>
        <strain evidence="7">WM1</strain>
    </source>
</reference>
<evidence type="ECO:0000256" key="1">
    <source>
        <dbReference type="ARBA" id="ARBA00005395"/>
    </source>
</evidence>
<dbReference type="Gene3D" id="3.40.630.30">
    <property type="match status" value="1"/>
</dbReference>
<dbReference type="PANTHER" id="PTHR43420:SF44">
    <property type="entry name" value="ACETYLTRANSFERASE YPEA"/>
    <property type="match status" value="1"/>
</dbReference>
<keyword evidence="2 5" id="KW-0963">Cytoplasm</keyword>
<dbReference type="AlphaFoldDB" id="D9R4R9"/>
<keyword evidence="3" id="KW-0808">Transferase</keyword>
<dbReference type="InterPro" id="IPR016181">
    <property type="entry name" value="Acyl_CoA_acyltransferase"/>
</dbReference>
<accession>D9R4R9</accession>
<comment type="subcellular location">
    <subcellularLocation>
        <location evidence="5">Cytoplasm</location>
    </subcellularLocation>
</comment>
<dbReference type="CDD" id="cd04301">
    <property type="entry name" value="NAT_SF"/>
    <property type="match status" value="1"/>
</dbReference>
<dbReference type="InterPro" id="IPR000182">
    <property type="entry name" value="GNAT_dom"/>
</dbReference>
<comment type="function">
    <text evidence="5">Acetylates the N-terminal alanine of ribosomal protein bS18.</text>
</comment>
<dbReference type="HOGENOM" id="CLU_013985_23_2_9"/>
<organism evidence="7 8">
    <name type="scientific">Lacrimispora saccharolytica (strain ATCC 35040 / DSM 2544 / NRCC 2533 / WM1)</name>
    <name type="common">Clostridium saccharolyticum</name>
    <dbReference type="NCBI Taxonomy" id="610130"/>
    <lineage>
        <taxon>Bacteria</taxon>
        <taxon>Bacillati</taxon>
        <taxon>Bacillota</taxon>
        <taxon>Clostridia</taxon>
        <taxon>Lachnospirales</taxon>
        <taxon>Lachnospiraceae</taxon>
        <taxon>Lacrimispora</taxon>
    </lineage>
</organism>
<evidence type="ECO:0000313" key="7">
    <source>
        <dbReference type="EMBL" id="ADL03253.1"/>
    </source>
</evidence>
<dbReference type="InterPro" id="IPR050680">
    <property type="entry name" value="YpeA/RimI_acetyltransf"/>
</dbReference>
<keyword evidence="8" id="KW-1185">Reference proteome</keyword>
<dbReference type="EMBL" id="CP002109">
    <property type="protein sequence ID" value="ADL03253.1"/>
    <property type="molecule type" value="Genomic_DNA"/>
</dbReference>
<evidence type="ECO:0000256" key="5">
    <source>
        <dbReference type="RuleBase" id="RU363094"/>
    </source>
</evidence>
<evidence type="ECO:0000256" key="3">
    <source>
        <dbReference type="ARBA" id="ARBA00022679"/>
    </source>
</evidence>
<dbReference type="STRING" id="610130.Closa_0625"/>
<dbReference type="SUPFAM" id="SSF55729">
    <property type="entry name" value="Acyl-CoA N-acyltransferases (Nat)"/>
    <property type="match status" value="1"/>
</dbReference>
<name>D9R4R9_LACSW</name>
<comment type="similarity">
    <text evidence="1 5">Belongs to the acetyltransferase family. RimI subfamily.</text>
</comment>
<proteinExistence type="inferred from homology"/>
<sequence length="144" mass="16891">MIHEMRPEDVFGVSELERICFSDPWSLESVKEGLVSSLDTWLVLKEGGGLLGYCIFRIIAGEGELLRIAVHPEYRGRGLSKKLMDRLVEYSRKKEVMSLSLEVRESNNKARNLYRSYGFKEETIRKNYYRDPQENAVIMWNRRI</sequence>